<organism evidence="1 2">
    <name type="scientific">Chiloscyllium punctatum</name>
    <name type="common">Brownbanded bambooshark</name>
    <name type="synonym">Hemiscyllium punctatum</name>
    <dbReference type="NCBI Taxonomy" id="137246"/>
    <lineage>
        <taxon>Eukaryota</taxon>
        <taxon>Metazoa</taxon>
        <taxon>Chordata</taxon>
        <taxon>Craniata</taxon>
        <taxon>Vertebrata</taxon>
        <taxon>Chondrichthyes</taxon>
        <taxon>Elasmobranchii</taxon>
        <taxon>Galeomorphii</taxon>
        <taxon>Galeoidea</taxon>
        <taxon>Orectolobiformes</taxon>
        <taxon>Hemiscylliidae</taxon>
        <taxon>Chiloscyllium</taxon>
    </lineage>
</organism>
<dbReference type="EMBL" id="BEZZ01000056">
    <property type="protein sequence ID" value="GCC24421.1"/>
    <property type="molecule type" value="Genomic_DNA"/>
</dbReference>
<sequence>MDLFLLPLPRYPRGRAGALGCSSTTFIHPLQCLMESIFDGCNIRCKRKIDMSCQASPRQSKKAEICARTK</sequence>
<accession>A0A401S1Y3</accession>
<dbReference type="Proteomes" id="UP000287033">
    <property type="component" value="Unassembled WGS sequence"/>
</dbReference>
<dbReference type="AlphaFoldDB" id="A0A401S1Y3"/>
<comment type="caution">
    <text evidence="1">The sequence shown here is derived from an EMBL/GenBank/DDBJ whole genome shotgun (WGS) entry which is preliminary data.</text>
</comment>
<name>A0A401S1Y3_CHIPU</name>
<proteinExistence type="predicted"/>
<evidence type="ECO:0000313" key="2">
    <source>
        <dbReference type="Proteomes" id="UP000287033"/>
    </source>
</evidence>
<evidence type="ECO:0000313" key="1">
    <source>
        <dbReference type="EMBL" id="GCC24421.1"/>
    </source>
</evidence>
<keyword evidence="2" id="KW-1185">Reference proteome</keyword>
<reference evidence="1 2" key="1">
    <citation type="journal article" date="2018" name="Nat. Ecol. Evol.">
        <title>Shark genomes provide insights into elasmobranch evolution and the origin of vertebrates.</title>
        <authorList>
            <person name="Hara Y"/>
            <person name="Yamaguchi K"/>
            <person name="Onimaru K"/>
            <person name="Kadota M"/>
            <person name="Koyanagi M"/>
            <person name="Keeley SD"/>
            <person name="Tatsumi K"/>
            <person name="Tanaka K"/>
            <person name="Motone F"/>
            <person name="Kageyama Y"/>
            <person name="Nozu R"/>
            <person name="Adachi N"/>
            <person name="Nishimura O"/>
            <person name="Nakagawa R"/>
            <person name="Tanegashima C"/>
            <person name="Kiyatake I"/>
            <person name="Matsumoto R"/>
            <person name="Murakumo K"/>
            <person name="Nishida K"/>
            <person name="Terakita A"/>
            <person name="Kuratani S"/>
            <person name="Sato K"/>
            <person name="Hyodo S Kuraku.S."/>
        </authorList>
    </citation>
    <scope>NUCLEOTIDE SEQUENCE [LARGE SCALE GENOMIC DNA]</scope>
</reference>
<protein>
    <submittedName>
        <fullName evidence="1">Uncharacterized protein</fullName>
    </submittedName>
</protein>
<gene>
    <name evidence="1" type="ORF">chiPu_0002822</name>
</gene>